<accession>A0A3Q2EIN0</accession>
<feature type="domain" description="Pyrin" evidence="7">
    <location>
        <begin position="3"/>
        <end position="92"/>
    </location>
</feature>
<evidence type="ECO:0000259" key="7">
    <source>
        <dbReference type="PROSITE" id="PS50824"/>
    </source>
</evidence>
<dbReference type="Gene3D" id="1.10.533.10">
    <property type="entry name" value="Death Domain, Fas"/>
    <property type="match status" value="1"/>
</dbReference>
<dbReference type="InterPro" id="IPR032675">
    <property type="entry name" value="LRR_dom_sf"/>
</dbReference>
<keyword evidence="6" id="KW-0067">ATP-binding</keyword>
<dbReference type="InterPro" id="IPR011029">
    <property type="entry name" value="DEATH-like_dom_sf"/>
</dbReference>
<keyword evidence="5" id="KW-0547">Nucleotide-binding</keyword>
<dbReference type="Ensembl" id="ENSCVAT00000027825.1">
    <property type="protein sequence ID" value="ENSCVAP00000032222.1"/>
    <property type="gene ID" value="ENSCVAG00000022106.1"/>
</dbReference>
<reference evidence="8" key="2">
    <citation type="submission" date="2025-09" db="UniProtKB">
        <authorList>
            <consortium name="Ensembl"/>
        </authorList>
    </citation>
    <scope>IDENTIFICATION</scope>
</reference>
<dbReference type="PROSITE" id="PS50824">
    <property type="entry name" value="DAPIN"/>
    <property type="match status" value="1"/>
</dbReference>
<dbReference type="GO" id="GO:0005524">
    <property type="term" value="F:ATP binding"/>
    <property type="evidence" value="ECO:0007669"/>
    <property type="project" value="UniProtKB-KW"/>
</dbReference>
<evidence type="ECO:0000313" key="9">
    <source>
        <dbReference type="Proteomes" id="UP000265020"/>
    </source>
</evidence>
<dbReference type="InterPro" id="IPR007111">
    <property type="entry name" value="NACHT_NTPase"/>
</dbReference>
<evidence type="ECO:0000256" key="5">
    <source>
        <dbReference type="ARBA" id="ARBA00022741"/>
    </source>
</evidence>
<dbReference type="Pfam" id="PF17776">
    <property type="entry name" value="NLRC4_HD2"/>
    <property type="match status" value="1"/>
</dbReference>
<dbReference type="FunFam" id="3.40.50.300:FF:000210">
    <property type="entry name" value="Si:dkey-16p6.1"/>
    <property type="match status" value="1"/>
</dbReference>
<dbReference type="InterPro" id="IPR051261">
    <property type="entry name" value="NLR"/>
</dbReference>
<dbReference type="Gene3D" id="3.40.50.300">
    <property type="entry name" value="P-loop containing nucleotide triphosphate hydrolases"/>
    <property type="match status" value="1"/>
</dbReference>
<dbReference type="Proteomes" id="UP000265020">
    <property type="component" value="Unassembled WGS sequence"/>
</dbReference>
<dbReference type="STRING" id="28743.ENSCVAP00000032222"/>
<dbReference type="InterPro" id="IPR027417">
    <property type="entry name" value="P-loop_NTPase"/>
</dbReference>
<evidence type="ECO:0000256" key="2">
    <source>
        <dbReference type="ARBA" id="ARBA00022490"/>
    </source>
</evidence>
<dbReference type="OMA" id="NHCNLTE"/>
<dbReference type="SUPFAM" id="SSF52540">
    <property type="entry name" value="P-loop containing nucleoside triphosphate hydrolases"/>
    <property type="match status" value="1"/>
</dbReference>
<organism evidence="8 9">
    <name type="scientific">Cyprinodon variegatus</name>
    <name type="common">Sheepshead minnow</name>
    <dbReference type="NCBI Taxonomy" id="28743"/>
    <lineage>
        <taxon>Eukaryota</taxon>
        <taxon>Metazoa</taxon>
        <taxon>Chordata</taxon>
        <taxon>Craniata</taxon>
        <taxon>Vertebrata</taxon>
        <taxon>Euteleostomi</taxon>
        <taxon>Actinopterygii</taxon>
        <taxon>Neopterygii</taxon>
        <taxon>Teleostei</taxon>
        <taxon>Neoteleostei</taxon>
        <taxon>Acanthomorphata</taxon>
        <taxon>Ovalentaria</taxon>
        <taxon>Atherinomorphae</taxon>
        <taxon>Cyprinodontiformes</taxon>
        <taxon>Cyprinodontidae</taxon>
        <taxon>Cyprinodon</taxon>
    </lineage>
</organism>
<dbReference type="SMART" id="SM00368">
    <property type="entry name" value="LRR_RI"/>
    <property type="match status" value="7"/>
</dbReference>
<dbReference type="Gene3D" id="3.80.10.10">
    <property type="entry name" value="Ribonuclease Inhibitor"/>
    <property type="match status" value="2"/>
</dbReference>
<dbReference type="InterPro" id="IPR004020">
    <property type="entry name" value="DAPIN"/>
</dbReference>
<dbReference type="Pfam" id="PF02758">
    <property type="entry name" value="PYRIN"/>
    <property type="match status" value="1"/>
</dbReference>
<keyword evidence="2" id="KW-0963">Cytoplasm</keyword>
<dbReference type="AlphaFoldDB" id="A0A3Q2EIN0"/>
<dbReference type="InterPro" id="IPR041075">
    <property type="entry name" value="NOD1/2_WH"/>
</dbReference>
<dbReference type="Pfam" id="PF05729">
    <property type="entry name" value="NACHT"/>
    <property type="match status" value="1"/>
</dbReference>
<evidence type="ECO:0000313" key="8">
    <source>
        <dbReference type="Ensembl" id="ENSCVAP00000032222.1"/>
    </source>
</evidence>
<dbReference type="GO" id="GO:0005737">
    <property type="term" value="C:cytoplasm"/>
    <property type="evidence" value="ECO:0007669"/>
    <property type="project" value="UniProtKB-SubCell"/>
</dbReference>
<keyword evidence="9" id="KW-1185">Reference proteome</keyword>
<dbReference type="GeneTree" id="ENSGT01150000286911"/>
<dbReference type="SUPFAM" id="SSF47986">
    <property type="entry name" value="DEATH domain"/>
    <property type="match status" value="1"/>
</dbReference>
<evidence type="ECO:0000256" key="6">
    <source>
        <dbReference type="ARBA" id="ARBA00022840"/>
    </source>
</evidence>
<dbReference type="SUPFAM" id="SSF52047">
    <property type="entry name" value="RNI-like"/>
    <property type="match status" value="1"/>
</dbReference>
<sequence>TDMSTVNEQLLEVLEELLDEELETFQWHLYSKTVEGFAHIPKSKAKGLDRKDTVTLVVTTYGYDGAVTITIKILEKMRQKLLVDKLKEFHNSDLVTIQGRLKSKLKEKCQNIYEGNAEEGDNIYLKRIYTELHVITGAWGSLSDEREVRQQKSKQTSVEETINIQDLFKPRPNQEKRIRTVLTQGIPGMGKTVCAQKFTLSWAEGEEHQDITFLFPLPFRELNSIIGERNYTLMQLLHHFFPDIKPIQKLSECKVLFIFDGLDESRLPLDFKHNKVLRDETESALLDVLITNLIAGDLLGNALIWITSRPAAANKIPRKYIDQWTEMKGFTENQWQEYFKKRVRDDALSLRMINHVKSSKSLYVMCQIPIFCWITVKLMKKMLQDKATDRMPNTLTEMYAYLLLCQTDRMSERHYTMRSDNVYLKLAELAFRQLEKGRLIFYEADLKECRMDVNEATMHSGVCTEIFQMEEGKRHKVFSFVHLTIQEFLAAVFAHYSYMQNKDNVLLGRLGRFPSKLLKKSVFGFHKCAIEKALSSKTGQWDLFLRFLLGLSLKSNQELLYRILPLEVEGEEDVANTIQFIKDIISAEPEMNLNLFHCLGELREESLVQEIQSFVSSGKIASKQLSPAQWSALTFELMTSEALEKEFDLKKYIRSEEGVEKLLPVITSSTHALLDGCKLTENCCQLLASALSSTSSQLTDLDLSKNSLRDSGVRLLSDGLRSPHCKLKSLRLSWCGLTQKSCSHISPVLSTDCSTIRELDLGGNNLQGPGFSQLCSGLKSQNCKLETLRLNDCSLQKCGAEIASVLSTSSSQLKELDLCGNDLEDQGVELLSNGIANPNCVLETLRLSFCGVTVKGCTHLASALSSNPSHLRKLDLSYNFLQESGVNLISDQRDNPLCKLEDLRVVSVTCLIEV</sequence>
<dbReference type="PANTHER" id="PTHR24106">
    <property type="entry name" value="NACHT, LRR AND CARD DOMAINS-CONTAINING"/>
    <property type="match status" value="1"/>
</dbReference>
<proteinExistence type="predicted"/>
<comment type="subcellular location">
    <subcellularLocation>
        <location evidence="1">Cytoplasm</location>
    </subcellularLocation>
</comment>
<keyword evidence="3" id="KW-0433">Leucine-rich repeat</keyword>
<dbReference type="Pfam" id="PF13516">
    <property type="entry name" value="LRR_6"/>
    <property type="match status" value="4"/>
</dbReference>
<name>A0A3Q2EIN0_CYPVA</name>
<dbReference type="SMART" id="SM01289">
    <property type="entry name" value="PYRIN"/>
    <property type="match status" value="1"/>
</dbReference>
<keyword evidence="4" id="KW-0677">Repeat</keyword>
<evidence type="ECO:0000256" key="4">
    <source>
        <dbReference type="ARBA" id="ARBA00022737"/>
    </source>
</evidence>
<protein>
    <recommendedName>
        <fullName evidence="7">Pyrin domain-containing protein</fullName>
    </recommendedName>
</protein>
<reference evidence="8" key="1">
    <citation type="submission" date="2025-08" db="UniProtKB">
        <authorList>
            <consortium name="Ensembl"/>
        </authorList>
    </citation>
    <scope>IDENTIFICATION</scope>
</reference>
<dbReference type="Pfam" id="PF14484">
    <property type="entry name" value="FISNA"/>
    <property type="match status" value="1"/>
</dbReference>
<dbReference type="Pfam" id="PF17779">
    <property type="entry name" value="WHD_NOD2"/>
    <property type="match status" value="1"/>
</dbReference>
<dbReference type="InterPro" id="IPR041267">
    <property type="entry name" value="NLRP_HD2"/>
</dbReference>
<evidence type="ECO:0000256" key="1">
    <source>
        <dbReference type="ARBA" id="ARBA00004496"/>
    </source>
</evidence>
<dbReference type="SMART" id="SM01288">
    <property type="entry name" value="FISNA"/>
    <property type="match status" value="1"/>
</dbReference>
<dbReference type="InterPro" id="IPR001611">
    <property type="entry name" value="Leu-rich_rpt"/>
</dbReference>
<evidence type="ECO:0000256" key="3">
    <source>
        <dbReference type="ARBA" id="ARBA00022614"/>
    </source>
</evidence>
<dbReference type="InterPro" id="IPR029495">
    <property type="entry name" value="NACHT-assoc"/>
</dbReference>